<dbReference type="Pfam" id="PF04545">
    <property type="entry name" value="Sigma70_r4"/>
    <property type="match status" value="1"/>
</dbReference>
<dbReference type="Pfam" id="PF04542">
    <property type="entry name" value="Sigma70_r2"/>
    <property type="match status" value="1"/>
</dbReference>
<evidence type="ECO:0000313" key="6">
    <source>
        <dbReference type="EMBL" id="OMD44045.1"/>
    </source>
</evidence>
<keyword evidence="3" id="KW-0238">DNA-binding</keyword>
<comment type="caution">
    <text evidence="6">The sequence shown here is derived from an EMBL/GenBank/DDBJ whole genome shotgun (WGS) entry which is preliminary data.</text>
</comment>
<dbReference type="InterPro" id="IPR014284">
    <property type="entry name" value="RNA_pol_sigma-70_dom"/>
</dbReference>
<dbReference type="GO" id="GO:0016987">
    <property type="term" value="F:sigma factor activity"/>
    <property type="evidence" value="ECO:0007669"/>
    <property type="project" value="UniProtKB-KW"/>
</dbReference>
<dbReference type="CDD" id="cd06171">
    <property type="entry name" value="Sigma70_r4"/>
    <property type="match status" value="1"/>
</dbReference>
<dbReference type="RefSeq" id="WP_076116323.1">
    <property type="nucleotide sequence ID" value="NZ_MPTC01000001.1"/>
</dbReference>
<dbReference type="PROSITE" id="PS00715">
    <property type="entry name" value="SIGMA70_1"/>
    <property type="match status" value="1"/>
</dbReference>
<dbReference type="PANTHER" id="PTHR30603">
    <property type="entry name" value="RNA POLYMERASE SIGMA FACTOR RPO"/>
    <property type="match status" value="1"/>
</dbReference>
<organism evidence="6 7">
    <name type="scientific">Paenibacillus odorifer</name>
    <dbReference type="NCBI Taxonomy" id="189426"/>
    <lineage>
        <taxon>Bacteria</taxon>
        <taxon>Bacillati</taxon>
        <taxon>Bacillota</taxon>
        <taxon>Bacilli</taxon>
        <taxon>Bacillales</taxon>
        <taxon>Paenibacillaceae</taxon>
        <taxon>Paenibacillus</taxon>
    </lineage>
</organism>
<evidence type="ECO:0000256" key="1">
    <source>
        <dbReference type="ARBA" id="ARBA00023015"/>
    </source>
</evidence>
<protein>
    <recommendedName>
        <fullName evidence="5">RNA polymerase sigma-70 domain-containing protein</fullName>
    </recommendedName>
</protein>
<keyword evidence="2" id="KW-0731">Sigma factor</keyword>
<dbReference type="InterPro" id="IPR013324">
    <property type="entry name" value="RNA_pol_sigma_r3/r4-like"/>
</dbReference>
<dbReference type="InterPro" id="IPR013325">
    <property type="entry name" value="RNA_pol_sigma_r2"/>
</dbReference>
<dbReference type="InterPro" id="IPR007630">
    <property type="entry name" value="RNA_pol_sigma70_r4"/>
</dbReference>
<evidence type="ECO:0000256" key="3">
    <source>
        <dbReference type="ARBA" id="ARBA00023125"/>
    </source>
</evidence>
<dbReference type="GO" id="GO:0003677">
    <property type="term" value="F:DNA binding"/>
    <property type="evidence" value="ECO:0007669"/>
    <property type="project" value="UniProtKB-KW"/>
</dbReference>
<evidence type="ECO:0000256" key="2">
    <source>
        <dbReference type="ARBA" id="ARBA00023082"/>
    </source>
</evidence>
<dbReference type="GO" id="GO:0006352">
    <property type="term" value="P:DNA-templated transcription initiation"/>
    <property type="evidence" value="ECO:0007669"/>
    <property type="project" value="InterPro"/>
</dbReference>
<dbReference type="SUPFAM" id="SSF88946">
    <property type="entry name" value="Sigma2 domain of RNA polymerase sigma factors"/>
    <property type="match status" value="1"/>
</dbReference>
<dbReference type="InterPro" id="IPR036388">
    <property type="entry name" value="WH-like_DNA-bd_sf"/>
</dbReference>
<sequence length="372" mass="43376">MIPHSLIEKLNEFEKKFPDKTYIKLLNAKNYISEAIGKDVSAEHIKSYLIAKGYQEIDDNISSPNDELNLDDILNMDWSKKRNYQPSVESQGTLNSYYLNELSFGDNTIGFERLVVENQKLVQKIAARYQNYINHQLSYDDLVSEGTIGLISAIHKFDINKEVQFSTYAVWWIRQKIIRAIIDTGTTIRIPVYMFESVVKIKRAELACLLNDQRPNVAELCSDLDINEETYKKAKIVEHQFLGITSLDQYASTEEQDTEIGDFVSIESHKVLGGYHKEFFNPSLLSEQRDVRDRIRQIILEHLKPREQEIIFERFGFYDNEPKTLEHIGQSLGLTRERIRQIEAKALRKLRARITRKEVIHDYQWPEQIIGG</sequence>
<evidence type="ECO:0000313" key="7">
    <source>
        <dbReference type="Proteomes" id="UP000187439"/>
    </source>
</evidence>
<dbReference type="InterPro" id="IPR000943">
    <property type="entry name" value="RNA_pol_sigma70"/>
</dbReference>
<name>A0A1R0Y9G7_9BACL</name>
<dbReference type="AlphaFoldDB" id="A0A1R0Y9G7"/>
<gene>
    <name evidence="6" type="ORF">BSK52_00395</name>
</gene>
<dbReference type="Gene3D" id="1.10.10.10">
    <property type="entry name" value="Winged helix-like DNA-binding domain superfamily/Winged helix DNA-binding domain"/>
    <property type="match status" value="1"/>
</dbReference>
<dbReference type="Proteomes" id="UP000187439">
    <property type="component" value="Unassembled WGS sequence"/>
</dbReference>
<accession>A0A1R0Y9G7</accession>
<feature type="domain" description="RNA polymerase sigma-70" evidence="5">
    <location>
        <begin position="141"/>
        <end position="154"/>
    </location>
</feature>
<dbReference type="NCBIfam" id="TIGR02937">
    <property type="entry name" value="sigma70-ECF"/>
    <property type="match status" value="1"/>
</dbReference>
<dbReference type="InterPro" id="IPR007627">
    <property type="entry name" value="RNA_pol_sigma70_r2"/>
</dbReference>
<dbReference type="InterPro" id="IPR050239">
    <property type="entry name" value="Sigma-70_RNA_pol_init_factors"/>
</dbReference>
<evidence type="ECO:0000259" key="5">
    <source>
        <dbReference type="PROSITE" id="PS00715"/>
    </source>
</evidence>
<keyword evidence="1" id="KW-0805">Transcription regulation</keyword>
<dbReference type="EMBL" id="MPTC01000001">
    <property type="protein sequence ID" value="OMD44045.1"/>
    <property type="molecule type" value="Genomic_DNA"/>
</dbReference>
<dbReference type="Gene3D" id="1.10.601.10">
    <property type="entry name" value="RNA Polymerase Primary Sigma Factor"/>
    <property type="match status" value="1"/>
</dbReference>
<dbReference type="SUPFAM" id="SSF88659">
    <property type="entry name" value="Sigma3 and sigma4 domains of RNA polymerase sigma factors"/>
    <property type="match status" value="1"/>
</dbReference>
<dbReference type="PANTHER" id="PTHR30603:SF47">
    <property type="entry name" value="RNA POLYMERASE SIGMA FACTOR SIGD, CHLOROPLASTIC"/>
    <property type="match status" value="1"/>
</dbReference>
<evidence type="ECO:0000256" key="4">
    <source>
        <dbReference type="ARBA" id="ARBA00023163"/>
    </source>
</evidence>
<keyword evidence="4" id="KW-0804">Transcription</keyword>
<dbReference type="PRINTS" id="PR00046">
    <property type="entry name" value="SIGMA70FCT"/>
</dbReference>
<reference evidence="6 7" key="1">
    <citation type="submission" date="2016-10" db="EMBL/GenBank/DDBJ databases">
        <title>Paenibacillus species isolates.</title>
        <authorList>
            <person name="Beno S.M."/>
        </authorList>
    </citation>
    <scope>NUCLEOTIDE SEQUENCE [LARGE SCALE GENOMIC DNA]</scope>
    <source>
        <strain evidence="6 7">FSL H7-0710</strain>
    </source>
</reference>
<proteinExistence type="predicted"/>